<protein>
    <submittedName>
        <fullName evidence="4">Uncharacterized protein</fullName>
    </submittedName>
</protein>
<evidence type="ECO:0000256" key="1">
    <source>
        <dbReference type="ARBA" id="ARBA00004613"/>
    </source>
</evidence>
<dbReference type="SUPFAM" id="SSF47565">
    <property type="entry name" value="Insect pheromone/odorant-binding proteins"/>
    <property type="match status" value="1"/>
</dbReference>
<dbReference type="OrthoDB" id="7730192at2759"/>
<accession>A0A6A4J3E3</accession>
<dbReference type="AlphaFoldDB" id="A0A6A4J3E3"/>
<name>A0A6A4J3E3_APOLU</name>
<gene>
    <name evidence="4" type="ORF">GE061_008368</name>
</gene>
<organism evidence="4 5">
    <name type="scientific">Apolygus lucorum</name>
    <name type="common">Small green plant bug</name>
    <name type="synonym">Lygocoris lucorum</name>
    <dbReference type="NCBI Taxonomy" id="248454"/>
    <lineage>
        <taxon>Eukaryota</taxon>
        <taxon>Metazoa</taxon>
        <taxon>Ecdysozoa</taxon>
        <taxon>Arthropoda</taxon>
        <taxon>Hexapoda</taxon>
        <taxon>Insecta</taxon>
        <taxon>Pterygota</taxon>
        <taxon>Neoptera</taxon>
        <taxon>Paraneoptera</taxon>
        <taxon>Hemiptera</taxon>
        <taxon>Heteroptera</taxon>
        <taxon>Panheteroptera</taxon>
        <taxon>Cimicomorpha</taxon>
        <taxon>Miridae</taxon>
        <taxon>Mirini</taxon>
        <taxon>Apolygus</taxon>
    </lineage>
</organism>
<dbReference type="InterPro" id="IPR036728">
    <property type="entry name" value="PBP_GOBP_sf"/>
</dbReference>
<reference evidence="4" key="1">
    <citation type="journal article" date="2021" name="Mol. Ecol. Resour.">
        <title>Apolygus lucorum genome provides insights into omnivorousness and mesophyll feeding.</title>
        <authorList>
            <person name="Liu Y."/>
            <person name="Liu H."/>
            <person name="Wang H."/>
            <person name="Huang T."/>
            <person name="Liu B."/>
            <person name="Yang B."/>
            <person name="Yin L."/>
            <person name="Li B."/>
            <person name="Zhang Y."/>
            <person name="Zhang S."/>
            <person name="Jiang F."/>
            <person name="Zhang X."/>
            <person name="Ren Y."/>
            <person name="Wang B."/>
            <person name="Wang S."/>
            <person name="Lu Y."/>
            <person name="Wu K."/>
            <person name="Fan W."/>
            <person name="Wang G."/>
        </authorList>
    </citation>
    <scope>NUCLEOTIDE SEQUENCE</scope>
    <source>
        <strain evidence="4">12Hb</strain>
    </source>
</reference>
<dbReference type="InterPro" id="IPR052295">
    <property type="entry name" value="Odorant-binding_protein"/>
</dbReference>
<comment type="subcellular location">
    <subcellularLocation>
        <location evidence="1">Secreted</location>
    </subcellularLocation>
</comment>
<evidence type="ECO:0000313" key="4">
    <source>
        <dbReference type="EMBL" id="KAF6198616.1"/>
    </source>
</evidence>
<keyword evidence="3" id="KW-0964">Secreted</keyword>
<comment type="caution">
    <text evidence="4">The sequence shown here is derived from an EMBL/GenBank/DDBJ whole genome shotgun (WGS) entry which is preliminary data.</text>
</comment>
<sequence>MYTFKTFFVLTLASYVIAAPPADEPAECKPMKEKEEEISKCCKLEAVTVKEQAAFVDCMKLVKDTDKKGPPKPEGFECLDDCILSKTGSLGSDKKIDPAKINAAAKTTYTGDWAEPGAKMIEKCLAQVAENKDKTVCSTSGADVYTKCIFRESYINCPEKSWTNSDACKANKERVIKCPKTLPYIGEQFKAETR</sequence>
<dbReference type="GO" id="GO:0005576">
    <property type="term" value="C:extracellular region"/>
    <property type="evidence" value="ECO:0007669"/>
    <property type="project" value="UniProtKB-SubCell"/>
</dbReference>
<dbReference type="GO" id="GO:0005549">
    <property type="term" value="F:odorant binding"/>
    <property type="evidence" value="ECO:0007669"/>
    <property type="project" value="InterPro"/>
</dbReference>
<keyword evidence="5" id="KW-1185">Reference proteome</keyword>
<evidence type="ECO:0000313" key="5">
    <source>
        <dbReference type="Proteomes" id="UP000466442"/>
    </source>
</evidence>
<evidence type="ECO:0000256" key="2">
    <source>
        <dbReference type="ARBA" id="ARBA00008098"/>
    </source>
</evidence>
<dbReference type="Gene3D" id="1.10.238.270">
    <property type="match status" value="1"/>
</dbReference>
<evidence type="ECO:0000256" key="3">
    <source>
        <dbReference type="ARBA" id="ARBA00022525"/>
    </source>
</evidence>
<comment type="similarity">
    <text evidence="2">Belongs to the PBP/GOBP family.</text>
</comment>
<dbReference type="EMBL" id="WIXP02000016">
    <property type="protein sequence ID" value="KAF6198616.1"/>
    <property type="molecule type" value="Genomic_DNA"/>
</dbReference>
<dbReference type="PANTHER" id="PTHR21066:SF9">
    <property type="entry name" value="ODORANT-BINDING PROTEIN 59A"/>
    <property type="match status" value="1"/>
</dbReference>
<dbReference type="Proteomes" id="UP000466442">
    <property type="component" value="Linkage Group LG16"/>
</dbReference>
<proteinExistence type="inferred from homology"/>
<dbReference type="PANTHER" id="PTHR21066">
    <property type="entry name" value="ODORANT-BINDING PROTEIN 59A-RELATED"/>
    <property type="match status" value="1"/>
</dbReference>